<dbReference type="SUPFAM" id="SSF158745">
    <property type="entry name" value="LanC-like"/>
    <property type="match status" value="1"/>
</dbReference>
<keyword evidence="2" id="KW-0418">Kinase</keyword>
<dbReference type="Pfam" id="PF25816">
    <property type="entry name" value="RamC_N"/>
    <property type="match status" value="1"/>
</dbReference>
<dbReference type="PROSITE" id="PS50011">
    <property type="entry name" value="PROTEIN_KINASE_DOM"/>
    <property type="match status" value="1"/>
</dbReference>
<dbReference type="GO" id="GO:0031179">
    <property type="term" value="P:peptide modification"/>
    <property type="evidence" value="ECO:0007669"/>
    <property type="project" value="InterPro"/>
</dbReference>
<evidence type="ECO:0000259" key="1">
    <source>
        <dbReference type="PROSITE" id="PS50011"/>
    </source>
</evidence>
<dbReference type="Gene3D" id="1.10.510.10">
    <property type="entry name" value="Transferase(Phosphotransferase) domain 1"/>
    <property type="match status" value="1"/>
</dbReference>
<dbReference type="SMART" id="SM00220">
    <property type="entry name" value="S_TKc"/>
    <property type="match status" value="1"/>
</dbReference>
<dbReference type="InterPro" id="IPR000719">
    <property type="entry name" value="Prot_kinase_dom"/>
</dbReference>
<reference evidence="2" key="1">
    <citation type="submission" date="2023-04" db="EMBL/GenBank/DDBJ databases">
        <title>Draft genome sequences of Lactobacillus delbrueckii subsp. bulgaricus ME-900 and ME-901 with improved acid tolerance.</title>
        <authorList>
            <person name="Ishida T."/>
            <person name="Yamamoto E."/>
            <person name="Koizumi A."/>
            <person name="Fujiwara S."/>
            <person name="Makino S."/>
            <person name="Kano H."/>
            <person name="Kimura K."/>
        </authorList>
    </citation>
    <scope>NUCLEOTIDE SEQUENCE</scope>
    <source>
        <strain evidence="2">ME-900</strain>
    </source>
</reference>
<comment type="caution">
    <text evidence="2">The sequence shown here is derived from an EMBL/GenBank/DDBJ whole genome shotgun (WGS) entry which is preliminary data.</text>
</comment>
<dbReference type="InterPro" id="IPR057929">
    <property type="entry name" value="RamC_N"/>
</dbReference>
<organism evidence="2 3">
    <name type="scientific">Lactobacillus delbrueckii subsp. bulgaricus</name>
    <dbReference type="NCBI Taxonomy" id="1585"/>
    <lineage>
        <taxon>Bacteria</taxon>
        <taxon>Bacillati</taxon>
        <taxon>Bacillota</taxon>
        <taxon>Bacilli</taxon>
        <taxon>Lactobacillales</taxon>
        <taxon>Lactobacillaceae</taxon>
        <taxon>Lactobacillus</taxon>
    </lineage>
</organism>
<protein>
    <submittedName>
        <fullName evidence="2">Serine/threonine protein kinase</fullName>
    </submittedName>
</protein>
<dbReference type="EMBL" id="BSWK01000014">
    <property type="protein sequence ID" value="GMB86726.1"/>
    <property type="molecule type" value="Genomic_DNA"/>
</dbReference>
<dbReference type="Proteomes" id="UP001165243">
    <property type="component" value="Unassembled WGS sequence"/>
</dbReference>
<dbReference type="InterPro" id="IPR011009">
    <property type="entry name" value="Kinase-like_dom_sf"/>
</dbReference>
<dbReference type="Pfam" id="PF00069">
    <property type="entry name" value="Pkinase"/>
    <property type="match status" value="1"/>
</dbReference>
<sequence length="731" mass="85610">MKYKLINGDFCVRQYNHVDVVPTNFLGLSREIISRDPHHVFLQINKSAASLPRQGFKIHVSATLQNYQVILDKVYDLSCENNFTFKYISNYSLLEQYLGGTGPLWMTGKYITIYPETESRFEKLIRTIYDLVGKEDGIPIFTDQAFRDSKNVYYRYGIINSDDDFIRDERNNKLYRDHELRTYQLPSFVKEPFESKNEHKLETIGKKYLLKGIISRKSSGGVYRAQDIYGRDVVIKRAKYRFKDSEETEIQKLQNERKNLINWEKYDFIPKVLDSFYEQKDFFLVESYIKGVLIDDLRAEFIGDKRNSFYFAKIRHIVLNYLRCLQRLHNDSFFLGDISASNIIVDFESEKVFLVDVSQSALLTNMDESFYYRTKGFYDRRVDNLSPELQDVHQSGYLVMSVFSRANDFLKIDQSGKQSWNFFIKQVAQEKIPAVFIKVMKVLINATAGSLDRAIEILQKDDMNVLSQITTTQQLPLKSLLQGLQRPVAIEQIEENSLDEKNSEDEVVKALLSVELGNNNCPVPAFEQSQLKIFEELSRTRPSMEKILRQLFLIVEYLRERVPTASVKFDNFDITIKKIESMFWVENNDFCGYRLFAKSKYISPYLKNGMAGMLIVLMNAKVIYQTKAYDRRIKQLANELSKMAYAKNGTFIEGLSGITWILIKYVEQSHDRDYMPLIERQLSFYQYFCVDCHGLMYLIDSRSEALDTSLFYGNRGMAFVLKEWEKLNENR</sequence>
<proteinExistence type="predicted"/>
<keyword evidence="2" id="KW-0723">Serine/threonine-protein kinase</keyword>
<dbReference type="GO" id="GO:0005524">
    <property type="term" value="F:ATP binding"/>
    <property type="evidence" value="ECO:0007669"/>
    <property type="project" value="InterPro"/>
</dbReference>
<accession>A0AAV5PGB5</accession>
<gene>
    <name evidence="2" type="ORF">ME0900_10990</name>
</gene>
<keyword evidence="2" id="KW-0808">Transferase</keyword>
<evidence type="ECO:0000313" key="3">
    <source>
        <dbReference type="Proteomes" id="UP001165243"/>
    </source>
</evidence>
<dbReference type="GO" id="GO:0004674">
    <property type="term" value="F:protein serine/threonine kinase activity"/>
    <property type="evidence" value="ECO:0007669"/>
    <property type="project" value="UniProtKB-KW"/>
</dbReference>
<evidence type="ECO:0000313" key="2">
    <source>
        <dbReference type="EMBL" id="GMB86726.1"/>
    </source>
</evidence>
<dbReference type="AlphaFoldDB" id="A0AAV5PGB5"/>
<name>A0AAV5PGB5_LACDE</name>
<dbReference type="Pfam" id="PF05147">
    <property type="entry name" value="LANC_like"/>
    <property type="match status" value="1"/>
</dbReference>
<dbReference type="SUPFAM" id="SSF56112">
    <property type="entry name" value="Protein kinase-like (PK-like)"/>
    <property type="match status" value="1"/>
</dbReference>
<dbReference type="InterPro" id="IPR007822">
    <property type="entry name" value="LANC-like"/>
</dbReference>
<dbReference type="RefSeq" id="WP_014565401.1">
    <property type="nucleotide sequence ID" value="NZ_BSWJ01000012.1"/>
</dbReference>
<feature type="domain" description="Protein kinase" evidence="1">
    <location>
        <begin position="208"/>
        <end position="553"/>
    </location>
</feature>